<evidence type="ECO:0000256" key="15">
    <source>
        <dbReference type="ARBA" id="ARBA00047479"/>
    </source>
</evidence>
<evidence type="ECO:0000256" key="17">
    <source>
        <dbReference type="RuleBase" id="RU363037"/>
    </source>
</evidence>
<dbReference type="GO" id="GO:0004818">
    <property type="term" value="F:glutamate-tRNA ligase activity"/>
    <property type="evidence" value="ECO:0007669"/>
    <property type="project" value="UniProtKB-EC"/>
</dbReference>
<evidence type="ECO:0000256" key="5">
    <source>
        <dbReference type="ARBA" id="ARBA00022741"/>
    </source>
</evidence>
<dbReference type="EC" id="6.1.1.17" evidence="3"/>
<organism evidence="20 21">
    <name type="scientific">Mesorhabditis belari</name>
    <dbReference type="NCBI Taxonomy" id="2138241"/>
    <lineage>
        <taxon>Eukaryota</taxon>
        <taxon>Metazoa</taxon>
        <taxon>Ecdysozoa</taxon>
        <taxon>Nematoda</taxon>
        <taxon>Chromadorea</taxon>
        <taxon>Rhabditida</taxon>
        <taxon>Rhabditina</taxon>
        <taxon>Rhabditomorpha</taxon>
        <taxon>Rhabditoidea</taxon>
        <taxon>Rhabditidae</taxon>
        <taxon>Mesorhabditinae</taxon>
        <taxon>Mesorhabditis</taxon>
    </lineage>
</organism>
<dbReference type="InterPro" id="IPR004527">
    <property type="entry name" value="Glu-tRNA-ligase_bac/mito"/>
</dbReference>
<dbReference type="PROSITE" id="PS00178">
    <property type="entry name" value="AA_TRNA_LIGASE_I"/>
    <property type="match status" value="1"/>
</dbReference>
<sequence>MIVRRILSISSSRESLRFSSRSATTRHKKRPNDPPNAVNVKFAMPSTSAASFPEQNFDNFLLLDFEATCEDGAKIKPCQEIIEFPVIQLDGKTLEEVSRFHKYVRPTERPDLTTFCSQLTGIIQEMVENQPTLPEVLDDFDTWLRDRDIINSRFIFVTCGDWDLQLQLPAEAKHKNFGVPEYFSEWINVKKSFCSHRGYFAPGMKHLLKELQLSHAGRLHSGIDDVTNIAAITKALAKEGCVFEPNGGARRARNTDNMSSRFLFQLVSRNCSTDVRVRFAPSPTGQLHLGGLRTALYNYLFARSRNGRFILRVEDTDQSRLVPGSVEKINDILDHYHLNPDEGPKQGGSHGPYTQSERLPLYKEYSERLIEQGHAYRCFCTPERLELLRKEAARTNQVPKYDMRCRAINKEESLRRAQSKENFVVRFKIDTQEVNFQDHVFGSVSQTIDESDPILLKSDNFPTYHFANIVDDKLMSISHVIRGMEWLSSTGKHVLLYKAFGWKPPEFVHLSLLTRDGRRKLSKRDADAFVDYYHKEKGYLPLAVLNLLIRNGSGIQSFDPTRLYSLEEMVSSFDLSIIGKRNLQVDVNILENYGRLSFQKASIDELIPLISAQVKKDLPDCEDVCEDRVYLKKVIDFLREKEENFSSLSLITTPQFRFFFTRPQNSDEATGIAHEILSAIFELPPPWTLQNLRTIADRFDTNHKVIYKMLRISLSGHSTGPPVLELYDFFGRNECLKRIAMMISYLEKQ</sequence>
<dbReference type="GO" id="GO:0008270">
    <property type="term" value="F:zinc ion binding"/>
    <property type="evidence" value="ECO:0007669"/>
    <property type="project" value="InterPro"/>
</dbReference>
<dbReference type="Gene3D" id="3.40.50.620">
    <property type="entry name" value="HUPs"/>
    <property type="match status" value="1"/>
</dbReference>
<dbReference type="CDD" id="cd06133">
    <property type="entry name" value="ERI-1_3'hExo_like"/>
    <property type="match status" value="1"/>
</dbReference>
<dbReference type="SUPFAM" id="SSF53098">
    <property type="entry name" value="Ribonuclease H-like"/>
    <property type="match status" value="1"/>
</dbReference>
<dbReference type="Pfam" id="PF19269">
    <property type="entry name" value="Anticodon_2"/>
    <property type="match status" value="1"/>
</dbReference>
<evidence type="ECO:0000256" key="7">
    <source>
        <dbReference type="ARBA" id="ARBA00022917"/>
    </source>
</evidence>
<evidence type="ECO:0000256" key="2">
    <source>
        <dbReference type="ARBA" id="ARBA00007894"/>
    </source>
</evidence>
<dbReference type="InterPro" id="IPR008925">
    <property type="entry name" value="aa_tRNA-synth_I_cd-bd_sf"/>
</dbReference>
<comment type="similarity">
    <text evidence="2">Belongs to the class-I aminoacyl-tRNA synthetase family. Glutamate--tRNA ligase type 1 subfamily.</text>
</comment>
<proteinExistence type="inferred from homology"/>
<protein>
    <recommendedName>
        <fullName evidence="11">Nondiscriminating glutamyl-tRNA synthetase EARS2, mitochondrial</fullName>
        <ecNumber evidence="3">6.1.1.17</ecNumber>
        <ecNumber evidence="10">6.1.1.24</ecNumber>
    </recommendedName>
    <alternativeName>
        <fullName evidence="13">Glutamate--tRNA(Gln) ligase EARS2, mitochondrial</fullName>
    </alternativeName>
    <alternativeName>
        <fullName evidence="9">Glutamyl-tRNA synthetase</fullName>
    </alternativeName>
    <alternativeName>
        <fullName evidence="12">Mitochondrial glutamyl-tRNA synthetase</fullName>
    </alternativeName>
</protein>
<dbReference type="InterPro" id="IPR020058">
    <property type="entry name" value="Glu/Gln-tRNA-synth_Ib_cat-dom"/>
</dbReference>
<dbReference type="AlphaFoldDB" id="A0AAF3J505"/>
<dbReference type="CDD" id="cd00808">
    <property type="entry name" value="GluRS_core"/>
    <property type="match status" value="1"/>
</dbReference>
<comment type="catalytic activity">
    <reaction evidence="15">
        <text>tRNA(Glx) + L-glutamate + ATP = L-glutamyl-tRNA(Glx) + AMP + diphosphate</text>
        <dbReference type="Rhea" id="RHEA:18397"/>
        <dbReference type="Rhea" id="RHEA-COMP:9713"/>
        <dbReference type="Rhea" id="RHEA-COMP:9716"/>
        <dbReference type="ChEBI" id="CHEBI:29985"/>
        <dbReference type="ChEBI" id="CHEBI:30616"/>
        <dbReference type="ChEBI" id="CHEBI:33019"/>
        <dbReference type="ChEBI" id="CHEBI:78442"/>
        <dbReference type="ChEBI" id="CHEBI:78520"/>
        <dbReference type="ChEBI" id="CHEBI:456215"/>
        <dbReference type="EC" id="6.1.1.24"/>
    </reaction>
    <physiologicalReaction direction="left-to-right" evidence="15">
        <dbReference type="Rhea" id="RHEA:18398"/>
    </physiologicalReaction>
</comment>
<keyword evidence="6 17" id="KW-0067">ATP-binding</keyword>
<dbReference type="InterPro" id="IPR014729">
    <property type="entry name" value="Rossmann-like_a/b/a_fold"/>
</dbReference>
<dbReference type="InterPro" id="IPR033910">
    <property type="entry name" value="GluRS_core"/>
</dbReference>
<evidence type="ECO:0000313" key="21">
    <source>
        <dbReference type="WBParaSite" id="MBELARI_LOCUS1658.1"/>
    </source>
</evidence>
<evidence type="ECO:0000256" key="12">
    <source>
        <dbReference type="ARBA" id="ARBA00044251"/>
    </source>
</evidence>
<dbReference type="NCBIfam" id="TIGR00464">
    <property type="entry name" value="gltX_bact"/>
    <property type="match status" value="1"/>
</dbReference>
<evidence type="ECO:0000256" key="11">
    <source>
        <dbReference type="ARBA" id="ARBA00044142"/>
    </source>
</evidence>
<comment type="catalytic activity">
    <reaction evidence="16">
        <text>tRNA(Gln) + L-glutamate + ATP = L-glutamyl-tRNA(Gln) + AMP + diphosphate</text>
        <dbReference type="Rhea" id="RHEA:64612"/>
        <dbReference type="Rhea" id="RHEA-COMP:9662"/>
        <dbReference type="Rhea" id="RHEA-COMP:9684"/>
        <dbReference type="ChEBI" id="CHEBI:29985"/>
        <dbReference type="ChEBI" id="CHEBI:30616"/>
        <dbReference type="ChEBI" id="CHEBI:33019"/>
        <dbReference type="ChEBI" id="CHEBI:78442"/>
        <dbReference type="ChEBI" id="CHEBI:78520"/>
        <dbReference type="ChEBI" id="CHEBI:456215"/>
    </reaction>
    <physiologicalReaction direction="left-to-right" evidence="16">
        <dbReference type="Rhea" id="RHEA:64613"/>
    </physiologicalReaction>
</comment>
<evidence type="ECO:0000256" key="8">
    <source>
        <dbReference type="ARBA" id="ARBA00023146"/>
    </source>
</evidence>
<dbReference type="InterPro" id="IPR020751">
    <property type="entry name" value="aa-tRNA-synth_I_codon-bd_sub2"/>
</dbReference>
<evidence type="ECO:0000256" key="10">
    <source>
        <dbReference type="ARBA" id="ARBA00044054"/>
    </source>
</evidence>
<dbReference type="InterPro" id="IPR012337">
    <property type="entry name" value="RNaseH-like_sf"/>
</dbReference>
<evidence type="ECO:0000256" key="9">
    <source>
        <dbReference type="ARBA" id="ARBA00030865"/>
    </source>
</evidence>
<dbReference type="GO" id="GO:0005739">
    <property type="term" value="C:mitochondrion"/>
    <property type="evidence" value="ECO:0007669"/>
    <property type="project" value="UniProtKB-SubCell"/>
</dbReference>
<dbReference type="InterPro" id="IPR049940">
    <property type="entry name" value="GluQ/Sye"/>
</dbReference>
<dbReference type="GO" id="GO:0006424">
    <property type="term" value="P:glutamyl-tRNA aminoacylation"/>
    <property type="evidence" value="ECO:0007669"/>
    <property type="project" value="InterPro"/>
</dbReference>
<dbReference type="WBParaSite" id="MBELARI_LOCUS19013.1">
    <property type="protein sequence ID" value="MBELARI_LOCUS19013.1"/>
    <property type="gene ID" value="MBELARI_LOCUS19013"/>
</dbReference>
<dbReference type="InterPro" id="IPR045462">
    <property type="entry name" value="aa-tRNA-synth_I_cd-bd"/>
</dbReference>
<dbReference type="SUPFAM" id="SSF52374">
    <property type="entry name" value="Nucleotidylyl transferase"/>
    <property type="match status" value="1"/>
</dbReference>
<dbReference type="GO" id="GO:0000175">
    <property type="term" value="F:3'-5'-RNA exonuclease activity"/>
    <property type="evidence" value="ECO:0007669"/>
    <property type="project" value="InterPro"/>
</dbReference>
<dbReference type="FunFam" id="3.30.420.10:FF:000200">
    <property type="entry name" value="Protein CBG10739"/>
    <property type="match status" value="1"/>
</dbReference>
<accession>A0AAF3J505</accession>
<keyword evidence="7 17" id="KW-0648">Protein biosynthesis</keyword>
<keyword evidence="4 17" id="KW-0436">Ligase</keyword>
<evidence type="ECO:0000256" key="4">
    <source>
        <dbReference type="ARBA" id="ARBA00022598"/>
    </source>
</evidence>
<dbReference type="WBParaSite" id="MBELARI_LOCUS1658.1">
    <property type="protein sequence ID" value="MBELARI_LOCUS1658.1"/>
    <property type="gene ID" value="MBELARI_LOCUS1658"/>
</dbReference>
<dbReference type="GO" id="GO:0000049">
    <property type="term" value="F:tRNA binding"/>
    <property type="evidence" value="ECO:0007669"/>
    <property type="project" value="InterPro"/>
</dbReference>
<reference evidence="21 22" key="1">
    <citation type="submission" date="2024-02" db="UniProtKB">
        <authorList>
            <consortium name="WormBaseParasite"/>
        </authorList>
    </citation>
    <scope>IDENTIFICATION</scope>
</reference>
<dbReference type="SUPFAM" id="SSF48163">
    <property type="entry name" value="An anticodon-binding domain of class I aminoacyl-tRNA synthetases"/>
    <property type="match status" value="1"/>
</dbReference>
<name>A0AAF3J505_9BILA</name>
<comment type="catalytic activity">
    <reaction evidence="14">
        <text>tRNA(Glu) + L-glutamate + ATP = L-glutamyl-tRNA(Glu) + AMP + diphosphate</text>
        <dbReference type="Rhea" id="RHEA:23540"/>
        <dbReference type="Rhea" id="RHEA-COMP:9663"/>
        <dbReference type="Rhea" id="RHEA-COMP:9680"/>
        <dbReference type="ChEBI" id="CHEBI:29985"/>
        <dbReference type="ChEBI" id="CHEBI:30616"/>
        <dbReference type="ChEBI" id="CHEBI:33019"/>
        <dbReference type="ChEBI" id="CHEBI:78442"/>
        <dbReference type="ChEBI" id="CHEBI:78520"/>
        <dbReference type="ChEBI" id="CHEBI:456215"/>
        <dbReference type="EC" id="6.1.1.17"/>
    </reaction>
    <physiologicalReaction direction="left-to-right" evidence="14">
        <dbReference type="Rhea" id="RHEA:23541"/>
    </physiologicalReaction>
</comment>
<evidence type="ECO:0000256" key="13">
    <source>
        <dbReference type="ARBA" id="ARBA00044313"/>
    </source>
</evidence>
<dbReference type="EC" id="6.1.1.24" evidence="10"/>
<dbReference type="GO" id="GO:0050561">
    <property type="term" value="F:glutamate-tRNA(Gln) ligase activity"/>
    <property type="evidence" value="ECO:0007669"/>
    <property type="project" value="UniProtKB-EC"/>
</dbReference>
<dbReference type="Gene3D" id="1.10.10.350">
    <property type="match status" value="1"/>
</dbReference>
<evidence type="ECO:0000256" key="3">
    <source>
        <dbReference type="ARBA" id="ARBA00012835"/>
    </source>
</evidence>
<dbReference type="PANTHER" id="PTHR43311">
    <property type="entry name" value="GLUTAMATE--TRNA LIGASE"/>
    <property type="match status" value="1"/>
</dbReference>
<dbReference type="HAMAP" id="MF_00022">
    <property type="entry name" value="Glu_tRNA_synth_type1"/>
    <property type="match status" value="1"/>
</dbReference>
<evidence type="ECO:0000313" key="20">
    <source>
        <dbReference type="Proteomes" id="UP000887575"/>
    </source>
</evidence>
<dbReference type="InterPro" id="IPR047201">
    <property type="entry name" value="ERI-1_3'hExo-like"/>
</dbReference>
<feature type="region of interest" description="Disordered" evidence="18">
    <location>
        <begin position="18"/>
        <end position="38"/>
    </location>
</feature>
<dbReference type="InterPro" id="IPR036397">
    <property type="entry name" value="RNaseH_sf"/>
</dbReference>
<evidence type="ECO:0000313" key="22">
    <source>
        <dbReference type="WBParaSite" id="MBELARI_LOCUS19013.1"/>
    </source>
</evidence>
<comment type="subcellular location">
    <subcellularLocation>
        <location evidence="1">Mitochondrion</location>
    </subcellularLocation>
</comment>
<evidence type="ECO:0000256" key="6">
    <source>
        <dbReference type="ARBA" id="ARBA00022840"/>
    </source>
</evidence>
<dbReference type="PANTHER" id="PTHR43311:SF2">
    <property type="entry name" value="GLUTAMATE--TRNA LIGASE, MITOCHONDRIAL-RELATED"/>
    <property type="match status" value="1"/>
</dbReference>
<dbReference type="GO" id="GO:0005524">
    <property type="term" value="F:ATP binding"/>
    <property type="evidence" value="ECO:0007669"/>
    <property type="project" value="UniProtKB-KW"/>
</dbReference>
<keyword evidence="8 17" id="KW-0030">Aminoacyl-tRNA synthetase</keyword>
<dbReference type="Proteomes" id="UP000887575">
    <property type="component" value="Unassembled WGS sequence"/>
</dbReference>
<dbReference type="Gene3D" id="3.30.420.10">
    <property type="entry name" value="Ribonuclease H-like superfamily/Ribonuclease H"/>
    <property type="match status" value="1"/>
</dbReference>
<dbReference type="InterPro" id="IPR013520">
    <property type="entry name" value="Ribonucl_H"/>
</dbReference>
<evidence type="ECO:0000256" key="14">
    <source>
        <dbReference type="ARBA" id="ARBA00047366"/>
    </source>
</evidence>
<dbReference type="InterPro" id="IPR000924">
    <property type="entry name" value="Glu/Gln-tRNA-synth"/>
</dbReference>
<evidence type="ECO:0000256" key="16">
    <source>
        <dbReference type="ARBA" id="ARBA00047689"/>
    </source>
</evidence>
<evidence type="ECO:0000256" key="18">
    <source>
        <dbReference type="SAM" id="MobiDB-lite"/>
    </source>
</evidence>
<dbReference type="FunFam" id="3.40.50.620:FF:000045">
    <property type="entry name" value="Glutamate--tRNA ligase, mitochondrial"/>
    <property type="match status" value="1"/>
</dbReference>
<dbReference type="Pfam" id="PF00929">
    <property type="entry name" value="RNase_T"/>
    <property type="match status" value="1"/>
</dbReference>
<keyword evidence="5 17" id="KW-0547">Nucleotide-binding</keyword>
<keyword evidence="20" id="KW-1185">Reference proteome</keyword>
<dbReference type="PRINTS" id="PR00987">
    <property type="entry name" value="TRNASYNTHGLU"/>
</dbReference>
<feature type="domain" description="Exonuclease" evidence="19">
    <location>
        <begin position="59"/>
        <end position="242"/>
    </location>
</feature>
<evidence type="ECO:0000256" key="1">
    <source>
        <dbReference type="ARBA" id="ARBA00004173"/>
    </source>
</evidence>
<dbReference type="Pfam" id="PF00749">
    <property type="entry name" value="tRNA-synt_1c"/>
    <property type="match status" value="1"/>
</dbReference>
<dbReference type="SMART" id="SM00479">
    <property type="entry name" value="EXOIII"/>
    <property type="match status" value="1"/>
</dbReference>
<dbReference type="InterPro" id="IPR001412">
    <property type="entry name" value="aa-tRNA-synth_I_CS"/>
</dbReference>
<evidence type="ECO:0000259" key="19">
    <source>
        <dbReference type="SMART" id="SM00479"/>
    </source>
</evidence>